<dbReference type="AlphaFoldDB" id="A0A8A3P7Z9"/>
<name>A0A8A3P7Z9_9HELO</name>
<reference evidence="2" key="1">
    <citation type="submission" date="2020-10" db="EMBL/GenBank/DDBJ databases">
        <title>Genome Sequence of Monilinia vaccinii-corymbosi Sheds Light on Mummy Berry Disease Infection of Blueberry and Mating Type.</title>
        <authorList>
            <person name="Yow A.G."/>
            <person name="Zhang Y."/>
            <person name="Bansal K."/>
            <person name="Eacker S.M."/>
            <person name="Sullivan S."/>
            <person name="Liachko I."/>
            <person name="Cubeta M.A."/>
            <person name="Rollins J.A."/>
            <person name="Ashrafi H."/>
        </authorList>
    </citation>
    <scope>NUCLEOTIDE SEQUENCE</scope>
    <source>
        <strain evidence="2">RL-1</strain>
    </source>
</reference>
<feature type="region of interest" description="Disordered" evidence="1">
    <location>
        <begin position="310"/>
        <end position="341"/>
    </location>
</feature>
<dbReference type="EMBL" id="CP063406">
    <property type="protein sequence ID" value="QSZ32061.1"/>
    <property type="molecule type" value="Genomic_DNA"/>
</dbReference>
<sequence length="675" mass="77680">MMMEFFDDMQALGDKLHNRTRISPSHSRAQNFGDDLNTELDELKRYLSAIHARLRHVRVSSTQNGDHRSSGELSRILTSIHGNLQNTLQLIDEEDRKSLQPGTEAHTWKPETLSSVAESIAIENHKLRVLLCTFDPDENVESAIPLSWREWRLQKVEHYVETEIQRCGRQGHEPRRFNGYNHEFKWNKLNDAKYLSNISGDGLCDVFSRSWEAFVQCFTRNLQIAQEPCEPSDRWIHLMVCSHCLMSARGSREYLQFSSIFTHPQDSYIIETGFTLHHYVTELEILLFGILTEFETEYLHPDVVQERTKIPLSSPSTPQVPQTPPLVQDRHQSISTGSTQSTGTDEYGVIFRCHLSGEQAGHFLKVRADVEGALFLDFDKETHLWPKLLQPFRNVNLLRASIYPSYPTPDIYKCDIILERKLPNRTDVITGCLFFQSSTNLKEFQKALTGYNVLVDFKRGIKVRTMERYPPQSKNSISGRLQIWLKDFDKGVDSTQTRGNSSLRRALTSLSAMSGTTFSSIATLKAQQAIPGSHLTTIDEGIGLMIKMPIPPLVIMFVESSSKDKKIQRGQILAFRFDEQSKLDRKRCKADDKFPRCFVLHAVRVDLEIGLMKFPQNPKELGWIEISFPNDEEREIFTKQLEDARKIYNGRMEQYTKGMKFLRQGHHNTKDYGAD</sequence>
<evidence type="ECO:0000256" key="1">
    <source>
        <dbReference type="SAM" id="MobiDB-lite"/>
    </source>
</evidence>
<dbReference type="OrthoDB" id="3472142at2759"/>
<gene>
    <name evidence="2" type="ORF">DSL72_001630</name>
</gene>
<organism evidence="2 3">
    <name type="scientific">Monilinia vaccinii-corymbosi</name>
    <dbReference type="NCBI Taxonomy" id="61207"/>
    <lineage>
        <taxon>Eukaryota</taxon>
        <taxon>Fungi</taxon>
        <taxon>Dikarya</taxon>
        <taxon>Ascomycota</taxon>
        <taxon>Pezizomycotina</taxon>
        <taxon>Leotiomycetes</taxon>
        <taxon>Helotiales</taxon>
        <taxon>Sclerotiniaceae</taxon>
        <taxon>Monilinia</taxon>
    </lineage>
</organism>
<protein>
    <submittedName>
        <fullName evidence="2">Uncharacterized protein</fullName>
    </submittedName>
</protein>
<dbReference type="Proteomes" id="UP000672032">
    <property type="component" value="Chromosome 2"/>
</dbReference>
<accession>A0A8A3P7Z9</accession>
<feature type="compositionally biased region" description="Low complexity" evidence="1">
    <location>
        <begin position="311"/>
        <end position="320"/>
    </location>
</feature>
<evidence type="ECO:0000313" key="3">
    <source>
        <dbReference type="Proteomes" id="UP000672032"/>
    </source>
</evidence>
<proteinExistence type="predicted"/>
<evidence type="ECO:0000313" key="2">
    <source>
        <dbReference type="EMBL" id="QSZ32061.1"/>
    </source>
</evidence>
<keyword evidence="3" id="KW-1185">Reference proteome</keyword>